<reference evidence="1" key="1">
    <citation type="submission" date="2016-03" db="EMBL/GenBank/DDBJ databases">
        <title>Updated assembly of Pseudogymnoascus destructans, the fungus causing white-nose syndrome of bats.</title>
        <authorList>
            <person name="Palmer J.M."/>
            <person name="Drees K.P."/>
            <person name="Foster J.T."/>
            <person name="Lindner D.L."/>
        </authorList>
    </citation>
    <scope>NUCLEOTIDE SEQUENCE [LARGE SCALE GENOMIC DNA]</scope>
    <source>
        <strain evidence="1">20631-21</strain>
    </source>
</reference>
<gene>
    <name evidence="1" type="ORF">VC83_04871</name>
</gene>
<dbReference type="AlphaFoldDB" id="A0A177AB13"/>
<protein>
    <submittedName>
        <fullName evidence="1">Uncharacterized protein</fullName>
    </submittedName>
</protein>
<accession>A0A177AB13</accession>
<name>A0A177AB13_9PEZI</name>
<dbReference type="EMBL" id="KV441396">
    <property type="protein sequence ID" value="OAF58461.1"/>
    <property type="molecule type" value="Genomic_DNA"/>
</dbReference>
<dbReference type="Proteomes" id="UP000077154">
    <property type="component" value="Unassembled WGS sequence"/>
</dbReference>
<proteinExistence type="predicted"/>
<dbReference type="GeneID" id="36287940"/>
<sequence length="108" mass="12402">MSSPYHLCPADDEFISSNKSSFRILSATKSIRVQAATHIALLRLYTTTTYRLLTKLWSNRIRGNIRASKAVRYIFDLSSSRPVVSGLYIAVLNETRRTHDLPFIFRHT</sequence>
<dbReference type="RefSeq" id="XP_024323746.1">
    <property type="nucleotide sequence ID" value="XM_024468498.1"/>
</dbReference>
<evidence type="ECO:0000313" key="1">
    <source>
        <dbReference type="EMBL" id="OAF58461.1"/>
    </source>
</evidence>
<organism evidence="1">
    <name type="scientific">Pseudogymnoascus destructans</name>
    <dbReference type="NCBI Taxonomy" id="655981"/>
    <lineage>
        <taxon>Eukaryota</taxon>
        <taxon>Fungi</taxon>
        <taxon>Dikarya</taxon>
        <taxon>Ascomycota</taxon>
        <taxon>Pezizomycotina</taxon>
        <taxon>Leotiomycetes</taxon>
        <taxon>Thelebolales</taxon>
        <taxon>Thelebolaceae</taxon>
        <taxon>Pseudogymnoascus</taxon>
    </lineage>
</organism>